<sequence length="153" mass="18303">MIKKLSIIVRNKMVYYEYFIEKEIEAGLLLQGWEVRALRTGNVNINNSYISLKNNEAYLFGSNFTPLNNTSSYMLNDPVRNRKLLLNKRELKFIYDKINIKGYTVVVIFLYWKNALCKAKIGIAKGKKRYDKRLEMKKREWKINKERILKKRL</sequence>
<keyword evidence="5" id="KW-1185">Reference proteome</keyword>
<comment type="subcellular location">
    <subcellularLocation>
        <location evidence="3">Cytoplasm</location>
    </subcellularLocation>
    <text evidence="3">The tmRNA-SmpB complex associates with stalled 70S ribosomes.</text>
</comment>
<evidence type="ECO:0000256" key="3">
    <source>
        <dbReference type="HAMAP-Rule" id="MF_00023"/>
    </source>
</evidence>
<dbReference type="Pfam" id="PF01668">
    <property type="entry name" value="SmpB"/>
    <property type="match status" value="1"/>
</dbReference>
<dbReference type="InterPro" id="IPR023620">
    <property type="entry name" value="SmpB"/>
</dbReference>
<dbReference type="PANTHER" id="PTHR30308">
    <property type="entry name" value="TMRNA-BINDING COMPONENT OF TRANS-TRANSLATION TAGGING COMPLEX"/>
    <property type="match status" value="1"/>
</dbReference>
<dbReference type="NCBIfam" id="NF003843">
    <property type="entry name" value="PRK05422.1"/>
    <property type="match status" value="1"/>
</dbReference>
<evidence type="ECO:0000256" key="1">
    <source>
        <dbReference type="ARBA" id="ARBA00022490"/>
    </source>
</evidence>
<organism evidence="4 5">
    <name type="scientific">Candidatus Providencia siddallii</name>
    <dbReference type="NCBI Taxonomy" id="1715285"/>
    <lineage>
        <taxon>Bacteria</taxon>
        <taxon>Pseudomonadati</taxon>
        <taxon>Pseudomonadota</taxon>
        <taxon>Gammaproteobacteria</taxon>
        <taxon>Enterobacterales</taxon>
        <taxon>Morganellaceae</taxon>
        <taxon>Providencia</taxon>
    </lineage>
</organism>
<dbReference type="EMBL" id="OZ034688">
    <property type="protein sequence ID" value="CAL1329445.1"/>
    <property type="molecule type" value="Genomic_DNA"/>
</dbReference>
<dbReference type="Proteomes" id="UP001497533">
    <property type="component" value="Chromosome"/>
</dbReference>
<accession>A0ABM9NPN5</accession>
<keyword evidence="2 3" id="KW-0694">RNA-binding</keyword>
<dbReference type="PANTHER" id="PTHR30308:SF2">
    <property type="entry name" value="SSRA-BINDING PROTEIN"/>
    <property type="match status" value="1"/>
</dbReference>
<dbReference type="SUPFAM" id="SSF74982">
    <property type="entry name" value="Small protein B (SmpB)"/>
    <property type="match status" value="1"/>
</dbReference>
<dbReference type="HAMAP" id="MF_00023">
    <property type="entry name" value="SmpB"/>
    <property type="match status" value="1"/>
</dbReference>
<dbReference type="NCBIfam" id="TIGR00086">
    <property type="entry name" value="smpB"/>
    <property type="match status" value="1"/>
</dbReference>
<dbReference type="RefSeq" id="WP_341764907.1">
    <property type="nucleotide sequence ID" value="NZ_OZ034688.1"/>
</dbReference>
<proteinExistence type="inferred from homology"/>
<name>A0ABM9NPN5_9GAMM</name>
<comment type="function">
    <text evidence="3">Required for rescue of stalled ribosomes mediated by trans-translation. Binds to transfer-messenger RNA (tmRNA), required for stable association of tmRNA with ribosomes. tmRNA and SmpB together mimic tRNA shape, replacing the anticodon stem-loop with SmpB. tmRNA is encoded by the ssrA gene; the 2 termini fold to resemble tRNA(Ala) and it encodes a 'tag peptide', a short internal open reading frame. During trans-translation Ala-aminoacylated tmRNA acts like a tRNA, entering the A-site of stalled ribosomes, displacing the stalled mRNA. The ribosome then switches to translate the ORF on the tmRNA; the nascent peptide is terminated with the 'tag peptide' encoded by the tmRNA and targeted for degradation. The ribosome is freed to recommence translation, which seems to be the essential function of trans-translation.</text>
</comment>
<comment type="similarity">
    <text evidence="3">Belongs to the SmpB family.</text>
</comment>
<evidence type="ECO:0000313" key="4">
    <source>
        <dbReference type="EMBL" id="CAL1329445.1"/>
    </source>
</evidence>
<dbReference type="Gene3D" id="2.40.280.10">
    <property type="match status" value="1"/>
</dbReference>
<protein>
    <recommendedName>
        <fullName evidence="3">SsrA-binding protein</fullName>
    </recommendedName>
    <alternativeName>
        <fullName evidence="3">Small protein B</fullName>
    </alternativeName>
</protein>
<dbReference type="InterPro" id="IPR000037">
    <property type="entry name" value="SsrA-bd_prot"/>
</dbReference>
<evidence type="ECO:0000313" key="5">
    <source>
        <dbReference type="Proteomes" id="UP001497533"/>
    </source>
</evidence>
<gene>
    <name evidence="3 4" type="primary">smpB</name>
    <name evidence="4" type="ORF">PRHACTZTBTEA_535</name>
</gene>
<evidence type="ECO:0000256" key="2">
    <source>
        <dbReference type="ARBA" id="ARBA00022884"/>
    </source>
</evidence>
<keyword evidence="1 3" id="KW-0963">Cytoplasm</keyword>
<reference evidence="4" key="1">
    <citation type="submission" date="2024-04" db="EMBL/GenBank/DDBJ databases">
        <authorList>
            <person name="Manzano-Marin A."/>
            <person name="Manzano-Marin A."/>
            <person name="Alejandro Manzano Marin A."/>
        </authorList>
    </citation>
    <scope>NUCLEOTIDE SEQUENCE [LARGE SCALE GENOMIC DNA]</scope>
    <source>
        <strain evidence="4">TABTEA</strain>
    </source>
</reference>
<dbReference type="CDD" id="cd09294">
    <property type="entry name" value="SmpB"/>
    <property type="match status" value="1"/>
</dbReference>